<accession>A0ACC0QK58</accession>
<organism evidence="1 2">
    <name type="scientific">Fusarium keratoplasticum</name>
    <dbReference type="NCBI Taxonomy" id="1328300"/>
    <lineage>
        <taxon>Eukaryota</taxon>
        <taxon>Fungi</taxon>
        <taxon>Dikarya</taxon>
        <taxon>Ascomycota</taxon>
        <taxon>Pezizomycotina</taxon>
        <taxon>Sordariomycetes</taxon>
        <taxon>Hypocreomycetidae</taxon>
        <taxon>Hypocreales</taxon>
        <taxon>Nectriaceae</taxon>
        <taxon>Fusarium</taxon>
        <taxon>Fusarium solani species complex</taxon>
    </lineage>
</organism>
<dbReference type="Proteomes" id="UP001065298">
    <property type="component" value="Chromosome 9"/>
</dbReference>
<keyword evidence="2" id="KW-1185">Reference proteome</keyword>
<dbReference type="EMBL" id="CM046511">
    <property type="protein sequence ID" value="KAI8657111.1"/>
    <property type="molecule type" value="Genomic_DNA"/>
</dbReference>
<evidence type="ECO:0000313" key="1">
    <source>
        <dbReference type="EMBL" id="KAI8657111.1"/>
    </source>
</evidence>
<proteinExistence type="predicted"/>
<comment type="caution">
    <text evidence="1">The sequence shown here is derived from an EMBL/GenBank/DDBJ whole genome shotgun (WGS) entry which is preliminary data.</text>
</comment>
<evidence type="ECO:0000313" key="2">
    <source>
        <dbReference type="Proteomes" id="UP001065298"/>
    </source>
</evidence>
<sequence>MAKPTILYTGQPIMFAHEAWATFRTRFDILTYDLKTRAELIEAFSPGGKYSKIDAIIRPNLSPTMLPPLDKELVGHLPSSCKIVSYCNHGYDGEDVEALERRGIWYCNGAGGATESTADIGLFLILAAFRFTSFGELTLRKTGEARQFHVQDICAEAHEPGGKVLGIVGMGGIGTAVARRARALGMAIHYSDRRRKQTGEEGALGNAVYHETVESLLEACDCLLLTCPHTPETHHLVNAATLAKMKRGSRVVNIGRGKCVDEDALADAIETGHITSAALDVFHDEPIINPRLLKSWRVTLLPHMAGSTIDADRKFEEIAMQNLEAYFLGDGKPLTPVNKVSSN</sequence>
<reference evidence="1" key="1">
    <citation type="submission" date="2022-06" db="EMBL/GenBank/DDBJ databases">
        <title>Fusarium solani species complex genomes reveal bases of compartmentalisation and animal pathogenesis.</title>
        <authorList>
            <person name="Tsai I.J."/>
        </authorList>
    </citation>
    <scope>NUCLEOTIDE SEQUENCE</scope>
    <source>
        <strain evidence="1">Fu6.1</strain>
    </source>
</reference>
<protein>
    <submittedName>
        <fullName evidence="1">Uncharacterized protein</fullName>
    </submittedName>
</protein>
<name>A0ACC0QK58_9HYPO</name>
<gene>
    <name evidence="1" type="ORF">NCS57_01088400</name>
</gene>